<dbReference type="Pfam" id="PF06395">
    <property type="entry name" value="CDC24"/>
    <property type="match status" value="1"/>
</dbReference>
<dbReference type="InterPro" id="IPR010481">
    <property type="entry name" value="Cdc24/Scd1_N"/>
</dbReference>
<proteinExistence type="predicted"/>
<dbReference type="InterPro" id="IPR053026">
    <property type="entry name" value="CDC42_GEF"/>
</dbReference>
<name>A0A8H3GG11_9AGAM</name>
<dbReference type="GO" id="GO:0005085">
    <property type="term" value="F:guanyl-nucleotide exchange factor activity"/>
    <property type="evidence" value="ECO:0007669"/>
    <property type="project" value="InterPro"/>
</dbReference>
<dbReference type="SUPFAM" id="SSF48065">
    <property type="entry name" value="DBL homology domain (DH-domain)"/>
    <property type="match status" value="1"/>
</dbReference>
<feature type="domain" description="DH" evidence="2">
    <location>
        <begin position="306"/>
        <end position="423"/>
    </location>
</feature>
<sequence>MPPRKKSLLGASNPVVQDPGFLPALSSNLAALGPMSGGGSGSGVPASPVPPVAPVPASTPMVATPSAPLTNTMSLVNKTGTQSLYQRCSYALGRLLRIDGIPAFFSLSNSGRAPPRSGAQEKEDEGEKKGPRDSTMRARQSTDPVRQLWDLLALGVPLCILYNAQPKVEPLQIDCSIATTERKLPNNKHAKHATAFFIMGMKQLAESGELRSQPEMFTVSELFGNNTNGFVKVVSTVIYLLERLPESLFSPAPPSPPSLASQFNISYPATPGLVPSDSLDSLTSPIDAPSNGFPFPPSACTDDESFRKKHIQETLDAERKYVADLEVMHEYARQLIQKNVVDADTVHHLFPGLGKLLDFGRRFLIEMEGAAQCAWEDQRWGLLFIDNEEEFAVYEPYCANYTNASELMLSQEQNLMVRIDAHS</sequence>
<dbReference type="GO" id="GO:0030010">
    <property type="term" value="P:establishment of cell polarity"/>
    <property type="evidence" value="ECO:0007669"/>
    <property type="project" value="TreeGrafter"/>
</dbReference>
<dbReference type="InterPro" id="IPR035899">
    <property type="entry name" value="DBL_dom_sf"/>
</dbReference>
<dbReference type="GO" id="GO:0005634">
    <property type="term" value="C:nucleus"/>
    <property type="evidence" value="ECO:0007669"/>
    <property type="project" value="TreeGrafter"/>
</dbReference>
<feature type="region of interest" description="Disordered" evidence="1">
    <location>
        <begin position="109"/>
        <end position="141"/>
    </location>
</feature>
<protein>
    <recommendedName>
        <fullName evidence="2">DH domain-containing protein</fullName>
    </recommendedName>
</protein>
<dbReference type="InterPro" id="IPR000219">
    <property type="entry name" value="DH_dom"/>
</dbReference>
<dbReference type="Proteomes" id="UP000663850">
    <property type="component" value="Unassembled WGS sequence"/>
</dbReference>
<accession>A0A8H3GG11</accession>
<feature type="compositionally biased region" description="Basic and acidic residues" evidence="1">
    <location>
        <begin position="119"/>
        <end position="136"/>
    </location>
</feature>
<dbReference type="PANTHER" id="PTHR47339:SF1">
    <property type="entry name" value="CELL DIVISION CONTROL PROTEIN 24"/>
    <property type="match status" value="1"/>
</dbReference>
<dbReference type="EMBL" id="CAJMWZ010002048">
    <property type="protein sequence ID" value="CAE6448187.1"/>
    <property type="molecule type" value="Genomic_DNA"/>
</dbReference>
<gene>
    <name evidence="3" type="ORF">RDB_LOCUS38463</name>
</gene>
<dbReference type="PROSITE" id="PS50010">
    <property type="entry name" value="DH_2"/>
    <property type="match status" value="1"/>
</dbReference>
<reference evidence="3" key="1">
    <citation type="submission" date="2021-01" db="EMBL/GenBank/DDBJ databases">
        <authorList>
            <person name="Kaushik A."/>
        </authorList>
    </citation>
    <scope>NUCLEOTIDE SEQUENCE</scope>
    <source>
        <strain evidence="3">Type strain: AG8-Rh-89/</strain>
    </source>
</reference>
<dbReference type="Gene3D" id="1.20.900.10">
    <property type="entry name" value="Dbl homology (DH) domain"/>
    <property type="match status" value="1"/>
</dbReference>
<dbReference type="Pfam" id="PF00621">
    <property type="entry name" value="RhoGEF"/>
    <property type="match status" value="1"/>
</dbReference>
<dbReference type="GO" id="GO:0000935">
    <property type="term" value="C:division septum"/>
    <property type="evidence" value="ECO:0007669"/>
    <property type="project" value="TreeGrafter"/>
</dbReference>
<comment type="caution">
    <text evidence="3">The sequence shown here is derived from an EMBL/GenBank/DDBJ whole genome shotgun (WGS) entry which is preliminary data.</text>
</comment>
<dbReference type="PANTHER" id="PTHR47339">
    <property type="entry name" value="CELL DIVISION CONTROL PROTEIN 24"/>
    <property type="match status" value="1"/>
</dbReference>
<dbReference type="GO" id="GO:0005737">
    <property type="term" value="C:cytoplasm"/>
    <property type="evidence" value="ECO:0007669"/>
    <property type="project" value="TreeGrafter"/>
</dbReference>
<dbReference type="GO" id="GO:0043332">
    <property type="term" value="C:mating projection tip"/>
    <property type="evidence" value="ECO:0007669"/>
    <property type="project" value="TreeGrafter"/>
</dbReference>
<evidence type="ECO:0000256" key="1">
    <source>
        <dbReference type="SAM" id="MobiDB-lite"/>
    </source>
</evidence>
<evidence type="ECO:0000313" key="4">
    <source>
        <dbReference type="Proteomes" id="UP000663850"/>
    </source>
</evidence>
<organism evidence="3 4">
    <name type="scientific">Rhizoctonia solani</name>
    <dbReference type="NCBI Taxonomy" id="456999"/>
    <lineage>
        <taxon>Eukaryota</taxon>
        <taxon>Fungi</taxon>
        <taxon>Dikarya</taxon>
        <taxon>Basidiomycota</taxon>
        <taxon>Agaricomycotina</taxon>
        <taxon>Agaricomycetes</taxon>
        <taxon>Cantharellales</taxon>
        <taxon>Ceratobasidiaceae</taxon>
        <taxon>Rhizoctonia</taxon>
    </lineage>
</organism>
<dbReference type="AlphaFoldDB" id="A0A8H3GG11"/>
<evidence type="ECO:0000313" key="3">
    <source>
        <dbReference type="EMBL" id="CAE6448187.1"/>
    </source>
</evidence>
<evidence type="ECO:0000259" key="2">
    <source>
        <dbReference type="PROSITE" id="PS50010"/>
    </source>
</evidence>
<dbReference type="GO" id="GO:0031106">
    <property type="term" value="P:septin ring organization"/>
    <property type="evidence" value="ECO:0007669"/>
    <property type="project" value="TreeGrafter"/>
</dbReference>